<proteinExistence type="predicted"/>
<comment type="caution">
    <text evidence="3">The sequence shown here is derived from an EMBL/GenBank/DDBJ whole genome shotgun (WGS) entry which is preliminary data.</text>
</comment>
<dbReference type="EMBL" id="JAWXYG010000013">
    <property type="protein sequence ID" value="KAK4254881.1"/>
    <property type="molecule type" value="Genomic_DNA"/>
</dbReference>
<keyword evidence="2" id="KW-0732">Signal</keyword>
<gene>
    <name evidence="3" type="ORF">QN277_007958</name>
</gene>
<reference evidence="3" key="1">
    <citation type="submission" date="2023-10" db="EMBL/GenBank/DDBJ databases">
        <title>Chromosome-level genome of the transformable northern wattle, Acacia crassicarpa.</title>
        <authorList>
            <person name="Massaro I."/>
            <person name="Sinha N.R."/>
            <person name="Poethig S."/>
            <person name="Leichty A.R."/>
        </authorList>
    </citation>
    <scope>NUCLEOTIDE SEQUENCE</scope>
    <source>
        <strain evidence="3">Acra3RX</strain>
        <tissue evidence="3">Leaf</tissue>
    </source>
</reference>
<keyword evidence="4" id="KW-1185">Reference proteome</keyword>
<accession>A0AAE1IQU5</accession>
<dbReference type="Proteomes" id="UP001293593">
    <property type="component" value="Unassembled WGS sequence"/>
</dbReference>
<evidence type="ECO:0000313" key="4">
    <source>
        <dbReference type="Proteomes" id="UP001293593"/>
    </source>
</evidence>
<feature type="region of interest" description="Disordered" evidence="1">
    <location>
        <begin position="59"/>
        <end position="87"/>
    </location>
</feature>
<feature type="signal peptide" evidence="2">
    <location>
        <begin position="1"/>
        <end position="19"/>
    </location>
</feature>
<evidence type="ECO:0000256" key="2">
    <source>
        <dbReference type="SAM" id="SignalP"/>
    </source>
</evidence>
<dbReference type="AlphaFoldDB" id="A0AAE1IQU5"/>
<sequence>MALHKAFAWMLSMLILTLAISLLFDESPSSCLPCATAMVGNRAPSTASGTKVRKFGEASAGTVVESARKVPTGPDPLHHHNKNPTGH</sequence>
<organism evidence="3 4">
    <name type="scientific">Acacia crassicarpa</name>
    <name type="common">northern wattle</name>
    <dbReference type="NCBI Taxonomy" id="499986"/>
    <lineage>
        <taxon>Eukaryota</taxon>
        <taxon>Viridiplantae</taxon>
        <taxon>Streptophyta</taxon>
        <taxon>Embryophyta</taxon>
        <taxon>Tracheophyta</taxon>
        <taxon>Spermatophyta</taxon>
        <taxon>Magnoliopsida</taxon>
        <taxon>eudicotyledons</taxon>
        <taxon>Gunneridae</taxon>
        <taxon>Pentapetalae</taxon>
        <taxon>rosids</taxon>
        <taxon>fabids</taxon>
        <taxon>Fabales</taxon>
        <taxon>Fabaceae</taxon>
        <taxon>Caesalpinioideae</taxon>
        <taxon>mimosoid clade</taxon>
        <taxon>Acacieae</taxon>
        <taxon>Acacia</taxon>
    </lineage>
</organism>
<name>A0AAE1IQU5_9FABA</name>
<evidence type="ECO:0000313" key="3">
    <source>
        <dbReference type="EMBL" id="KAK4254881.1"/>
    </source>
</evidence>
<protein>
    <submittedName>
        <fullName evidence="3">Uncharacterized protein</fullName>
    </submittedName>
</protein>
<evidence type="ECO:0000256" key="1">
    <source>
        <dbReference type="SAM" id="MobiDB-lite"/>
    </source>
</evidence>
<feature type="chain" id="PRO_5042159830" evidence="2">
    <location>
        <begin position="20"/>
        <end position="87"/>
    </location>
</feature>